<evidence type="ECO:0000259" key="2">
    <source>
        <dbReference type="Pfam" id="PF18915"/>
    </source>
</evidence>
<sequence>MTGRDILEGTGMKASGQNLSDKGSFIESAWGNLRNALIGCSVAMLFGLVVLFVSVYSARAVEPVTVKVEYYLPYPGVLPDSPLYKLKAMRDRVMLLLIFDEVRRAEKELLYADKRVGAALALAEGGKMDLAVSTATKAEKYLERAVIRVRKLSKLGRDVKSIEMTLEKAIAKHKEILESKPEFNPALKINETLTFK</sequence>
<name>A0A0G1TTZ8_9BACT</name>
<evidence type="ECO:0000313" key="3">
    <source>
        <dbReference type="EMBL" id="KKU57608.1"/>
    </source>
</evidence>
<dbReference type="EMBL" id="LCNO01000012">
    <property type="protein sequence ID" value="KKU57608.1"/>
    <property type="molecule type" value="Genomic_DNA"/>
</dbReference>
<dbReference type="Pfam" id="PF18915">
    <property type="entry name" value="DUF5667"/>
    <property type="match status" value="1"/>
</dbReference>
<dbReference type="InterPro" id="IPR043725">
    <property type="entry name" value="DUF5667"/>
</dbReference>
<protein>
    <recommendedName>
        <fullName evidence="2">DUF5667 domain-containing protein</fullName>
    </recommendedName>
</protein>
<keyword evidence="1" id="KW-0812">Transmembrane</keyword>
<gene>
    <name evidence="3" type="ORF">UX80_C0012G0015</name>
</gene>
<organism evidence="3 4">
    <name type="scientific">Candidatus Amesbacteria bacterium GW2011_GWA2_47_11b</name>
    <dbReference type="NCBI Taxonomy" id="1618358"/>
    <lineage>
        <taxon>Bacteria</taxon>
        <taxon>Candidatus Amesiibacteriota</taxon>
    </lineage>
</organism>
<evidence type="ECO:0000256" key="1">
    <source>
        <dbReference type="SAM" id="Phobius"/>
    </source>
</evidence>
<dbReference type="AlphaFoldDB" id="A0A0G1TTZ8"/>
<proteinExistence type="predicted"/>
<feature type="domain" description="DUF5667" evidence="2">
    <location>
        <begin position="76"/>
        <end position="178"/>
    </location>
</feature>
<feature type="transmembrane region" description="Helical" evidence="1">
    <location>
        <begin position="36"/>
        <end position="58"/>
    </location>
</feature>
<dbReference type="Proteomes" id="UP000034307">
    <property type="component" value="Unassembled WGS sequence"/>
</dbReference>
<reference evidence="3 4" key="1">
    <citation type="journal article" date="2015" name="Nature">
        <title>rRNA introns, odd ribosomes, and small enigmatic genomes across a large radiation of phyla.</title>
        <authorList>
            <person name="Brown C.T."/>
            <person name="Hug L.A."/>
            <person name="Thomas B.C."/>
            <person name="Sharon I."/>
            <person name="Castelle C.J."/>
            <person name="Singh A."/>
            <person name="Wilkins M.J."/>
            <person name="Williams K.H."/>
            <person name="Banfield J.F."/>
        </authorList>
    </citation>
    <scope>NUCLEOTIDE SEQUENCE [LARGE SCALE GENOMIC DNA]</scope>
</reference>
<keyword evidence="1" id="KW-0472">Membrane</keyword>
<accession>A0A0G1TTZ8</accession>
<comment type="caution">
    <text evidence="3">The sequence shown here is derived from an EMBL/GenBank/DDBJ whole genome shotgun (WGS) entry which is preliminary data.</text>
</comment>
<evidence type="ECO:0000313" key="4">
    <source>
        <dbReference type="Proteomes" id="UP000034307"/>
    </source>
</evidence>
<dbReference type="STRING" id="1618358.UX80_C0012G0015"/>
<keyword evidence="1" id="KW-1133">Transmembrane helix</keyword>